<dbReference type="OrthoDB" id="9776303at2"/>
<protein>
    <recommendedName>
        <fullName evidence="3">PBS lyase HEAT domain protein repeat-containing protein</fullName>
    </recommendedName>
</protein>
<dbReference type="RefSeq" id="WP_013627441.1">
    <property type="nucleotide sequence ID" value="NC_015174.1"/>
</dbReference>
<evidence type="ECO:0000313" key="2">
    <source>
        <dbReference type="Proteomes" id="UP000006860"/>
    </source>
</evidence>
<keyword evidence="2" id="KW-1185">Reference proteome</keyword>
<name>F0SKN8_RUBBR</name>
<sequence length="549" mass="62108">MWTLSEKAYGCVRLADELAQSRRWFRNSNKLLAVLEDLHDIQEPALLPWLSEFLLDKDESVRSVARKLIGAKLAEIPAYKSADTHCDLTSVNESVFWAYRWDAPANWRTLKPSQVATAAGPEDDTAYAQVLGLLSFHRNGYVRQEAVRLLTRIRTGEELRFLLIRQNDWVDPVAREAQAAVRDRISTGYVRHFIACFRLLLHLSEYRRYNLQNVVQDVMSLLLSTEQESLLLGAIADPDRHVRRRVAKFALNEPGDHLQAVVNACLISPDPVVRLWAVPQVPMLDDEDACVAILDQLADDRFMPIRREVSRVRIARHPETAESVWSALLFDPSRSLRELARFSLIRRGMDKSELAVIYRNKLQDEPELLPVIEGFSETAEPADAAYFQNLLDHPLPSRRCAAVRGIVRLLGEDATSDVLPYLDDVSPSVARTVSAQIRPIVSTSEVDVLVNLALNSSYTHCQRNAIDLIVSLGKWESIPHLLHIAATVTSSDISAYAEDKATTWFTSNRNFTRPRPQEIQAVKAVIDQYTTDLPGELVATVRKGLSWYR</sequence>
<organism evidence="1 2">
    <name type="scientific">Rubinisphaera brasiliensis (strain ATCC 49424 / DSM 5305 / JCM 21570 / IAM 15109 / NBRC 103401 / IFAM 1448)</name>
    <name type="common">Planctomyces brasiliensis</name>
    <dbReference type="NCBI Taxonomy" id="756272"/>
    <lineage>
        <taxon>Bacteria</taxon>
        <taxon>Pseudomonadati</taxon>
        <taxon>Planctomycetota</taxon>
        <taxon>Planctomycetia</taxon>
        <taxon>Planctomycetales</taxon>
        <taxon>Planctomycetaceae</taxon>
        <taxon>Rubinisphaera</taxon>
    </lineage>
</organism>
<accession>F0SKN8</accession>
<evidence type="ECO:0000313" key="1">
    <source>
        <dbReference type="EMBL" id="ADY58708.1"/>
    </source>
</evidence>
<dbReference type="EMBL" id="CP002546">
    <property type="protein sequence ID" value="ADY58708.1"/>
    <property type="molecule type" value="Genomic_DNA"/>
</dbReference>
<gene>
    <name evidence="1" type="ordered locus">Plabr_1090</name>
</gene>
<dbReference type="AlphaFoldDB" id="F0SKN8"/>
<evidence type="ECO:0008006" key="3">
    <source>
        <dbReference type="Google" id="ProtNLM"/>
    </source>
</evidence>
<dbReference type="InterPro" id="IPR011989">
    <property type="entry name" value="ARM-like"/>
</dbReference>
<dbReference type="SUPFAM" id="SSF48371">
    <property type="entry name" value="ARM repeat"/>
    <property type="match status" value="1"/>
</dbReference>
<dbReference type="InterPro" id="IPR016024">
    <property type="entry name" value="ARM-type_fold"/>
</dbReference>
<dbReference type="Proteomes" id="UP000006860">
    <property type="component" value="Chromosome"/>
</dbReference>
<reference evidence="2" key="1">
    <citation type="submission" date="2011-02" db="EMBL/GenBank/DDBJ databases">
        <title>The complete genome of Planctomyces brasiliensis DSM 5305.</title>
        <authorList>
            <person name="Lucas S."/>
            <person name="Copeland A."/>
            <person name="Lapidus A."/>
            <person name="Bruce D."/>
            <person name="Goodwin L."/>
            <person name="Pitluck S."/>
            <person name="Kyrpides N."/>
            <person name="Mavromatis K."/>
            <person name="Pagani I."/>
            <person name="Ivanova N."/>
            <person name="Ovchinnikova G."/>
            <person name="Lu M."/>
            <person name="Detter J.C."/>
            <person name="Han C."/>
            <person name="Land M."/>
            <person name="Hauser L."/>
            <person name="Markowitz V."/>
            <person name="Cheng J.-F."/>
            <person name="Hugenholtz P."/>
            <person name="Woyke T."/>
            <person name="Wu D."/>
            <person name="Tindall B."/>
            <person name="Pomrenke H.G."/>
            <person name="Brambilla E."/>
            <person name="Klenk H.-P."/>
            <person name="Eisen J.A."/>
        </authorList>
    </citation>
    <scope>NUCLEOTIDE SEQUENCE [LARGE SCALE GENOMIC DNA]</scope>
    <source>
        <strain evidence="2">ATCC 49424 / DSM 5305 / JCM 21570 / NBRC 103401 / IFAM 1448</strain>
    </source>
</reference>
<dbReference type="eggNOG" id="COG1413">
    <property type="taxonomic scope" value="Bacteria"/>
</dbReference>
<dbReference type="KEGG" id="pbs:Plabr_1090"/>
<dbReference type="Gene3D" id="1.25.10.10">
    <property type="entry name" value="Leucine-rich Repeat Variant"/>
    <property type="match status" value="1"/>
</dbReference>
<dbReference type="HOGENOM" id="CLU_040785_0_0_0"/>
<proteinExistence type="predicted"/>